<dbReference type="AlphaFoldDB" id="A0AAW7X9A1"/>
<dbReference type="InterPro" id="IPR036388">
    <property type="entry name" value="WH-like_DNA-bd_sf"/>
</dbReference>
<dbReference type="InterPro" id="IPR013324">
    <property type="entry name" value="RNA_pol_sigma_r3/r4-like"/>
</dbReference>
<dbReference type="RefSeq" id="WP_303493739.1">
    <property type="nucleotide sequence ID" value="NZ_JAUOPB010000014.1"/>
</dbReference>
<protein>
    <submittedName>
        <fullName evidence="4">RNA polymerase sigma factor</fullName>
    </submittedName>
</protein>
<dbReference type="SUPFAM" id="SSF88659">
    <property type="entry name" value="Sigma3 and sigma4 domains of RNA polymerase sigma factors"/>
    <property type="match status" value="1"/>
</dbReference>
<dbReference type="Pfam" id="PF08281">
    <property type="entry name" value="Sigma70_r4_2"/>
    <property type="match status" value="1"/>
</dbReference>
<evidence type="ECO:0000259" key="1">
    <source>
        <dbReference type="Pfam" id="PF04542"/>
    </source>
</evidence>
<evidence type="ECO:0000313" key="4">
    <source>
        <dbReference type="EMBL" id="MDO6424425.1"/>
    </source>
</evidence>
<dbReference type="InterPro" id="IPR013325">
    <property type="entry name" value="RNA_pol_sigma_r2"/>
</dbReference>
<dbReference type="EMBL" id="JAUOPB010000014">
    <property type="protein sequence ID" value="MDO6424425.1"/>
    <property type="molecule type" value="Genomic_DNA"/>
</dbReference>
<dbReference type="InterPro" id="IPR046531">
    <property type="entry name" value="DUF6596"/>
</dbReference>
<reference evidence="4" key="1">
    <citation type="submission" date="2023-07" db="EMBL/GenBank/DDBJ databases">
        <title>Genome content predicts the carbon catabolic preferences of heterotrophic bacteria.</title>
        <authorList>
            <person name="Gralka M."/>
        </authorList>
    </citation>
    <scope>NUCLEOTIDE SEQUENCE</scope>
    <source>
        <strain evidence="4">I3M17_2</strain>
    </source>
</reference>
<gene>
    <name evidence="4" type="ORF">Q4521_18205</name>
</gene>
<dbReference type="Gene3D" id="1.10.1740.10">
    <property type="match status" value="1"/>
</dbReference>
<proteinExistence type="predicted"/>
<feature type="domain" description="DUF6596" evidence="3">
    <location>
        <begin position="189"/>
        <end position="288"/>
    </location>
</feature>
<dbReference type="PANTHER" id="PTHR47756:SF2">
    <property type="entry name" value="BLL6612 PROTEIN"/>
    <property type="match status" value="1"/>
</dbReference>
<dbReference type="InterPro" id="IPR007627">
    <property type="entry name" value="RNA_pol_sigma70_r2"/>
</dbReference>
<dbReference type="GO" id="GO:0016987">
    <property type="term" value="F:sigma factor activity"/>
    <property type="evidence" value="ECO:0007669"/>
    <property type="project" value="InterPro"/>
</dbReference>
<dbReference type="GO" id="GO:0006352">
    <property type="term" value="P:DNA-templated transcription initiation"/>
    <property type="evidence" value="ECO:0007669"/>
    <property type="project" value="InterPro"/>
</dbReference>
<dbReference type="GO" id="GO:0003677">
    <property type="term" value="F:DNA binding"/>
    <property type="evidence" value="ECO:0007669"/>
    <property type="project" value="InterPro"/>
</dbReference>
<feature type="domain" description="RNA polymerase sigma-70 region 2" evidence="1">
    <location>
        <begin position="21"/>
        <end position="87"/>
    </location>
</feature>
<evidence type="ECO:0000259" key="2">
    <source>
        <dbReference type="Pfam" id="PF08281"/>
    </source>
</evidence>
<comment type="caution">
    <text evidence="4">The sequence shown here is derived from an EMBL/GenBank/DDBJ whole genome shotgun (WGS) entry which is preliminary data.</text>
</comment>
<organism evidence="4 5">
    <name type="scientific">Saccharophagus degradans</name>
    <dbReference type="NCBI Taxonomy" id="86304"/>
    <lineage>
        <taxon>Bacteria</taxon>
        <taxon>Pseudomonadati</taxon>
        <taxon>Pseudomonadota</taxon>
        <taxon>Gammaproteobacteria</taxon>
        <taxon>Cellvibrionales</taxon>
        <taxon>Cellvibrionaceae</taxon>
        <taxon>Saccharophagus</taxon>
    </lineage>
</organism>
<evidence type="ECO:0000313" key="5">
    <source>
        <dbReference type="Proteomes" id="UP001169760"/>
    </source>
</evidence>
<dbReference type="Proteomes" id="UP001169760">
    <property type="component" value="Unassembled WGS sequence"/>
</dbReference>
<dbReference type="SUPFAM" id="SSF88946">
    <property type="entry name" value="Sigma2 domain of RNA polymerase sigma factors"/>
    <property type="match status" value="1"/>
</dbReference>
<dbReference type="Gene3D" id="1.10.10.10">
    <property type="entry name" value="Winged helix-like DNA-binding domain superfamily/Winged helix DNA-binding domain"/>
    <property type="match status" value="1"/>
</dbReference>
<dbReference type="Pfam" id="PF04542">
    <property type="entry name" value="Sigma70_r2"/>
    <property type="match status" value="1"/>
</dbReference>
<name>A0AAW7X9A1_9GAMM</name>
<sequence>MHSQETSSLFEGDLPALIDAIYRAESRRIYATLIRLIGDMQLAEEVMHDAFHVALSQWQDKGIPDNPRAWLISTARFKAIDQLRRQTHLAESLEAITPLSDSETLDWDGDIIEDDQLRLIFTCCHPALDPKLQIPLTLREVCGLTTEEIASAYLVSPSTMAQRIVRGKAKIRDSKLPFEIPERSQLAQRLDAVLAVVYLLFNEGYSATKGDTLLRVELSSEAIRLSRQLLELMQDSEIEGLLALMLLHQSRSASRTNSAGDIILLEDQDRSLWAKDLIDEGRFRVGRAFVLGSVGFYTLQAAISACHAQAPTWQETDWQQIVQLYEALSQVDPSPIVDLNKAVAVSMLEGAEAGLKIISLLIRGQELEEYHLLHAAHGELLSRTGDLMGARSAFERALSLTNQEAERRVLKLKMSRLDAI</sequence>
<feature type="domain" description="RNA polymerase sigma factor 70 region 4 type 2" evidence="2">
    <location>
        <begin position="120"/>
        <end position="171"/>
    </location>
</feature>
<dbReference type="Pfam" id="PF20239">
    <property type="entry name" value="DUF6596"/>
    <property type="match status" value="1"/>
</dbReference>
<dbReference type="InterPro" id="IPR013249">
    <property type="entry name" value="RNA_pol_sigma70_r4_t2"/>
</dbReference>
<accession>A0AAW7X9A1</accession>
<dbReference type="InterPro" id="IPR014284">
    <property type="entry name" value="RNA_pol_sigma-70_dom"/>
</dbReference>
<dbReference type="PANTHER" id="PTHR47756">
    <property type="entry name" value="BLL6612 PROTEIN-RELATED"/>
    <property type="match status" value="1"/>
</dbReference>
<dbReference type="NCBIfam" id="TIGR02937">
    <property type="entry name" value="sigma70-ECF"/>
    <property type="match status" value="1"/>
</dbReference>
<evidence type="ECO:0000259" key="3">
    <source>
        <dbReference type="Pfam" id="PF20239"/>
    </source>
</evidence>